<proteinExistence type="inferred from homology"/>
<evidence type="ECO:0000256" key="2">
    <source>
        <dbReference type="ARBA" id="ARBA00010044"/>
    </source>
</evidence>
<dbReference type="Gene3D" id="1.10.8.60">
    <property type="match status" value="1"/>
</dbReference>
<dbReference type="PROSITE" id="PS00674">
    <property type="entry name" value="AAA"/>
    <property type="match status" value="1"/>
</dbReference>
<dbReference type="Pfam" id="PF00004">
    <property type="entry name" value="AAA"/>
    <property type="match status" value="1"/>
</dbReference>
<dbReference type="AlphaFoldDB" id="A0A9W4GSM3"/>
<organism evidence="18 19">
    <name type="scientific">Actinacidiphila cocklensis</name>
    <dbReference type="NCBI Taxonomy" id="887465"/>
    <lineage>
        <taxon>Bacteria</taxon>
        <taxon>Bacillati</taxon>
        <taxon>Actinomycetota</taxon>
        <taxon>Actinomycetes</taxon>
        <taxon>Kitasatosporales</taxon>
        <taxon>Streptomycetaceae</taxon>
        <taxon>Actinacidiphila</taxon>
    </lineage>
</organism>
<feature type="compositionally biased region" description="Polar residues" evidence="16">
    <location>
        <begin position="649"/>
        <end position="668"/>
    </location>
</feature>
<sequence length="684" mass="73796">MDVKRYFRGPVMWIVLVVLAVIVLMQVVGSGGGYKTVDTGAVLHAIDTNQAKSAELTTGDDNSIKVQLKDGVKIEGSSKVRASYIGDQGAAIAADLQRIVDGQVKGVQLPDKYTVSQSKQNAFLGILLSLLPFVLIVVVFLFLMNQMQGGGSRVMQFGKSKAKLITKDTPKTTFSDVAGCDEAVEELQEIKEFLQEPAKFQAVGAKIPKGVLLYGRPGTGKTLLARAVAGEAGVPFYSISGSDFVEMFVGVGASRVRDLFEQAKANAPAIVFVDEIDAVGRHRGAGLGGGHDEREQTLNQLLVEMDGFDVKGGVILIAATNRPDILDPALLRPGRFDRQIAVDPPDLQGRLEILTVHQKGKPIAPDVDLMAVARRTPGFTGADLSNVLNEAALLTARGDKKLIDNGVLDEAIDRVVAGPQKRTRIMSDKEKKITAYHEGGHALVAAASPNSDPVHKVTILSRGRALGYTMVLPDEDKYSTTRNEMLDQLAYMMGGRAAEELVFHDPTTGASNDIEKATTTARAMVTQYGMTERLGAIKFGSSDSEPFLGREMGHQRDYSEEVAGLVDEEVKKLIETAHNEAWEILVENRDVLDNLVLALLERETLNKEEIAEIFAPIVKRPPRPAWTGSARRTPSTRPPVLSPKELALTNGSQQPSNGNGPAAITTTKPPVEPVDLPEDGRNDS</sequence>
<comment type="caution">
    <text evidence="18">The sequence shown here is derived from an EMBL/GenBank/DDBJ whole genome shotgun (WGS) entry which is preliminary data.</text>
</comment>
<evidence type="ECO:0000256" key="15">
    <source>
        <dbReference type="RuleBase" id="RU003651"/>
    </source>
</evidence>
<keyword evidence="19" id="KW-1185">Reference proteome</keyword>
<dbReference type="GO" id="GO:0004222">
    <property type="term" value="F:metalloendopeptidase activity"/>
    <property type="evidence" value="ECO:0007669"/>
    <property type="project" value="InterPro"/>
</dbReference>
<comment type="cofactor">
    <cofactor evidence="14">
        <name>Zn(2+)</name>
        <dbReference type="ChEBI" id="CHEBI:29105"/>
    </cofactor>
    <text evidence="14">Binds 1 zinc ion per subunit.</text>
</comment>
<dbReference type="SUPFAM" id="SSF140990">
    <property type="entry name" value="FtsH protease domain-like"/>
    <property type="match status" value="1"/>
</dbReference>
<reference evidence="18" key="1">
    <citation type="submission" date="2021-05" db="EMBL/GenBank/DDBJ databases">
        <authorList>
            <person name="Arsene-Ploetze F."/>
        </authorList>
    </citation>
    <scope>NUCLEOTIDE SEQUENCE</scope>
    <source>
        <strain evidence="18">DSM 42138</strain>
    </source>
</reference>
<dbReference type="HAMAP" id="MF_01458">
    <property type="entry name" value="FtsH"/>
    <property type="match status" value="1"/>
</dbReference>
<dbReference type="GO" id="GO:0008270">
    <property type="term" value="F:zinc ion binding"/>
    <property type="evidence" value="ECO:0007669"/>
    <property type="project" value="UniProtKB-UniRule"/>
</dbReference>
<feature type="binding site" evidence="14">
    <location>
        <position position="513"/>
    </location>
    <ligand>
        <name>Zn(2+)</name>
        <dbReference type="ChEBI" id="CHEBI:29105"/>
        <note>catalytic</note>
    </ligand>
</feature>
<keyword evidence="6 14" id="KW-0547">Nucleotide-binding</keyword>
<dbReference type="RefSeq" id="WP_251489695.1">
    <property type="nucleotide sequence ID" value="NZ_CAJSLV010000051.1"/>
</dbReference>
<dbReference type="InterPro" id="IPR037219">
    <property type="entry name" value="Peptidase_M41-like"/>
</dbReference>
<evidence type="ECO:0000256" key="1">
    <source>
        <dbReference type="ARBA" id="ARBA00004370"/>
    </source>
</evidence>
<comment type="function">
    <text evidence="14">Acts as a processive, ATP-dependent zinc metallopeptidase for both cytoplasmic and membrane proteins. Plays a role in the quality control of integral membrane proteins.</text>
</comment>
<dbReference type="Gene3D" id="1.20.58.760">
    <property type="entry name" value="Peptidase M41"/>
    <property type="match status" value="1"/>
</dbReference>
<keyword evidence="11 14" id="KW-0482">Metalloprotease</keyword>
<dbReference type="EMBL" id="CAJSLV010000051">
    <property type="protein sequence ID" value="CAG6393780.1"/>
    <property type="molecule type" value="Genomic_DNA"/>
</dbReference>
<dbReference type="EC" id="3.4.24.-" evidence="14"/>
<keyword evidence="8 14" id="KW-0862">Zinc</keyword>
<dbReference type="InterPro" id="IPR003593">
    <property type="entry name" value="AAA+_ATPase"/>
</dbReference>
<dbReference type="GO" id="GO:0005524">
    <property type="term" value="F:ATP binding"/>
    <property type="evidence" value="ECO:0007669"/>
    <property type="project" value="UniProtKB-UniRule"/>
</dbReference>
<feature type="binding site" evidence="14">
    <location>
        <begin position="215"/>
        <end position="222"/>
    </location>
    <ligand>
        <name>ATP</name>
        <dbReference type="ChEBI" id="CHEBI:30616"/>
    </ligand>
</feature>
<evidence type="ECO:0000256" key="9">
    <source>
        <dbReference type="ARBA" id="ARBA00022840"/>
    </source>
</evidence>
<comment type="similarity">
    <text evidence="13 14">In the central section; belongs to the AAA ATPase family.</text>
</comment>
<dbReference type="GO" id="GO:0016887">
    <property type="term" value="F:ATP hydrolysis activity"/>
    <property type="evidence" value="ECO:0007669"/>
    <property type="project" value="UniProtKB-UniRule"/>
</dbReference>
<dbReference type="PANTHER" id="PTHR23076:SF97">
    <property type="entry name" value="ATP-DEPENDENT ZINC METALLOPROTEASE YME1L1"/>
    <property type="match status" value="1"/>
</dbReference>
<dbReference type="Pfam" id="PF17862">
    <property type="entry name" value="AAA_lid_3"/>
    <property type="match status" value="1"/>
</dbReference>
<keyword evidence="7 14" id="KW-0378">Hydrolase</keyword>
<dbReference type="CDD" id="cd19501">
    <property type="entry name" value="RecA-like_FtsH"/>
    <property type="match status" value="1"/>
</dbReference>
<evidence type="ECO:0000256" key="4">
    <source>
        <dbReference type="ARBA" id="ARBA00022692"/>
    </source>
</evidence>
<dbReference type="GO" id="GO:0005886">
    <property type="term" value="C:plasma membrane"/>
    <property type="evidence" value="ECO:0007669"/>
    <property type="project" value="UniProtKB-SubCell"/>
</dbReference>
<keyword evidence="12 14" id="KW-0472">Membrane</keyword>
<evidence type="ECO:0000256" key="14">
    <source>
        <dbReference type="HAMAP-Rule" id="MF_01458"/>
    </source>
</evidence>
<feature type="binding site" evidence="14">
    <location>
        <position position="437"/>
    </location>
    <ligand>
        <name>Zn(2+)</name>
        <dbReference type="ChEBI" id="CHEBI:29105"/>
        <note>catalytic</note>
    </ligand>
</feature>
<evidence type="ECO:0000256" key="6">
    <source>
        <dbReference type="ARBA" id="ARBA00022741"/>
    </source>
</evidence>
<evidence type="ECO:0000256" key="8">
    <source>
        <dbReference type="ARBA" id="ARBA00022833"/>
    </source>
</evidence>
<evidence type="ECO:0000256" key="5">
    <source>
        <dbReference type="ARBA" id="ARBA00022723"/>
    </source>
</evidence>
<dbReference type="InterPro" id="IPR000642">
    <property type="entry name" value="Peptidase_M41"/>
</dbReference>
<feature type="active site" evidence="14">
    <location>
        <position position="438"/>
    </location>
</feature>
<dbReference type="FunFam" id="1.10.8.60:FF:000001">
    <property type="entry name" value="ATP-dependent zinc metalloprotease FtsH"/>
    <property type="match status" value="1"/>
</dbReference>
<dbReference type="GO" id="GO:0004176">
    <property type="term" value="F:ATP-dependent peptidase activity"/>
    <property type="evidence" value="ECO:0007669"/>
    <property type="project" value="InterPro"/>
</dbReference>
<feature type="domain" description="AAA+ ATPase" evidence="17">
    <location>
        <begin position="207"/>
        <end position="346"/>
    </location>
</feature>
<keyword evidence="3 14" id="KW-0645">Protease</keyword>
<dbReference type="Gene3D" id="3.40.50.300">
    <property type="entry name" value="P-loop containing nucleotide triphosphate hydrolases"/>
    <property type="match status" value="1"/>
</dbReference>
<evidence type="ECO:0000313" key="18">
    <source>
        <dbReference type="EMBL" id="CAG6393780.1"/>
    </source>
</evidence>
<evidence type="ECO:0000256" key="12">
    <source>
        <dbReference type="ARBA" id="ARBA00023136"/>
    </source>
</evidence>
<dbReference type="SUPFAM" id="SSF52540">
    <property type="entry name" value="P-loop containing nucleoside triphosphate hydrolases"/>
    <property type="match status" value="1"/>
</dbReference>
<comment type="subcellular location">
    <subcellularLocation>
        <location evidence="14">Cell membrane</location>
        <topology evidence="14">Multi-pass membrane protein</topology>
        <orientation evidence="14">Cytoplasmic side</orientation>
    </subcellularLocation>
    <subcellularLocation>
        <location evidence="1">Membrane</location>
    </subcellularLocation>
</comment>
<dbReference type="GO" id="GO:0006508">
    <property type="term" value="P:proteolysis"/>
    <property type="evidence" value="ECO:0007669"/>
    <property type="project" value="UniProtKB-KW"/>
</dbReference>
<evidence type="ECO:0000256" key="11">
    <source>
        <dbReference type="ARBA" id="ARBA00023049"/>
    </source>
</evidence>
<dbReference type="Pfam" id="PF01434">
    <property type="entry name" value="Peptidase_M41"/>
    <property type="match status" value="1"/>
</dbReference>
<keyword evidence="10 14" id="KW-1133">Transmembrane helix</keyword>
<evidence type="ECO:0000256" key="13">
    <source>
        <dbReference type="ARBA" id="ARBA00061570"/>
    </source>
</evidence>
<feature type="binding site" evidence="14">
    <location>
        <position position="441"/>
    </location>
    <ligand>
        <name>Zn(2+)</name>
        <dbReference type="ChEBI" id="CHEBI:29105"/>
        <note>catalytic</note>
    </ligand>
</feature>
<dbReference type="FunFam" id="3.40.50.300:FF:000001">
    <property type="entry name" value="ATP-dependent zinc metalloprotease FtsH"/>
    <property type="match status" value="1"/>
</dbReference>
<keyword evidence="14" id="KW-1003">Cell membrane</keyword>
<dbReference type="InterPro" id="IPR027417">
    <property type="entry name" value="P-loop_NTPase"/>
</dbReference>
<evidence type="ECO:0000259" key="17">
    <source>
        <dbReference type="SMART" id="SM00382"/>
    </source>
</evidence>
<evidence type="ECO:0000256" key="7">
    <source>
        <dbReference type="ARBA" id="ARBA00022801"/>
    </source>
</evidence>
<comment type="subunit">
    <text evidence="14">Homohexamer.</text>
</comment>
<dbReference type="InterPro" id="IPR041569">
    <property type="entry name" value="AAA_lid_3"/>
</dbReference>
<evidence type="ECO:0000313" key="19">
    <source>
        <dbReference type="Proteomes" id="UP001152519"/>
    </source>
</evidence>
<keyword evidence="4 14" id="KW-0812">Transmembrane</keyword>
<dbReference type="Proteomes" id="UP001152519">
    <property type="component" value="Unassembled WGS sequence"/>
</dbReference>
<dbReference type="InterPro" id="IPR005936">
    <property type="entry name" value="FtsH"/>
</dbReference>
<protein>
    <recommendedName>
        <fullName evidence="14">ATP-dependent zinc metalloprotease FtsH</fullName>
        <ecNumber evidence="14">3.4.24.-</ecNumber>
    </recommendedName>
</protein>
<keyword evidence="9 14" id="KW-0067">ATP-binding</keyword>
<dbReference type="PANTHER" id="PTHR23076">
    <property type="entry name" value="METALLOPROTEASE M41 FTSH"/>
    <property type="match status" value="1"/>
</dbReference>
<feature type="transmembrane region" description="Helical" evidence="14">
    <location>
        <begin position="12"/>
        <end position="29"/>
    </location>
</feature>
<feature type="region of interest" description="Disordered" evidence="16">
    <location>
        <begin position="621"/>
        <end position="684"/>
    </location>
</feature>
<evidence type="ECO:0000256" key="10">
    <source>
        <dbReference type="ARBA" id="ARBA00022989"/>
    </source>
</evidence>
<dbReference type="InterPro" id="IPR003959">
    <property type="entry name" value="ATPase_AAA_core"/>
</dbReference>
<evidence type="ECO:0000256" key="16">
    <source>
        <dbReference type="SAM" id="MobiDB-lite"/>
    </source>
</evidence>
<dbReference type="InterPro" id="IPR003960">
    <property type="entry name" value="ATPase_AAA_CS"/>
</dbReference>
<gene>
    <name evidence="14 18" type="primary">ftsH</name>
    <name evidence="18" type="ORF">SCOCK_220034</name>
</gene>
<accession>A0A9W4GSM3</accession>
<name>A0A9W4GSM3_9ACTN</name>
<comment type="similarity">
    <text evidence="15">Belongs to the AAA ATPase family.</text>
</comment>
<dbReference type="FunFam" id="1.20.58.760:FF:000002">
    <property type="entry name" value="ATP-dependent zinc metalloprotease FtsH"/>
    <property type="match status" value="1"/>
</dbReference>
<comment type="similarity">
    <text evidence="2 14">In the C-terminal section; belongs to the peptidase M41 family.</text>
</comment>
<dbReference type="SMART" id="SM00382">
    <property type="entry name" value="AAA"/>
    <property type="match status" value="1"/>
</dbReference>
<dbReference type="NCBIfam" id="TIGR01241">
    <property type="entry name" value="FtsH_fam"/>
    <property type="match status" value="1"/>
</dbReference>
<evidence type="ECO:0000256" key="3">
    <source>
        <dbReference type="ARBA" id="ARBA00022670"/>
    </source>
</evidence>
<feature type="transmembrane region" description="Helical" evidence="14">
    <location>
        <begin position="122"/>
        <end position="143"/>
    </location>
</feature>
<keyword evidence="5 14" id="KW-0479">Metal-binding</keyword>
<dbReference type="GO" id="GO:0030163">
    <property type="term" value="P:protein catabolic process"/>
    <property type="evidence" value="ECO:0007669"/>
    <property type="project" value="UniProtKB-UniRule"/>
</dbReference>